<evidence type="ECO:0008006" key="4">
    <source>
        <dbReference type="Google" id="ProtNLM"/>
    </source>
</evidence>
<comment type="caution">
    <text evidence="2">The sequence shown here is derived from an EMBL/GenBank/DDBJ whole genome shotgun (WGS) entry which is preliminary data.</text>
</comment>
<keyword evidence="3" id="KW-1185">Reference proteome</keyword>
<feature type="region of interest" description="Disordered" evidence="1">
    <location>
        <begin position="1031"/>
        <end position="1061"/>
    </location>
</feature>
<evidence type="ECO:0000313" key="3">
    <source>
        <dbReference type="Proteomes" id="UP001302812"/>
    </source>
</evidence>
<organism evidence="2 3">
    <name type="scientific">Canariomyces notabilis</name>
    <dbReference type="NCBI Taxonomy" id="2074819"/>
    <lineage>
        <taxon>Eukaryota</taxon>
        <taxon>Fungi</taxon>
        <taxon>Dikarya</taxon>
        <taxon>Ascomycota</taxon>
        <taxon>Pezizomycotina</taxon>
        <taxon>Sordariomycetes</taxon>
        <taxon>Sordariomycetidae</taxon>
        <taxon>Sordariales</taxon>
        <taxon>Chaetomiaceae</taxon>
        <taxon>Canariomyces</taxon>
    </lineage>
</organism>
<dbReference type="SUPFAM" id="SSF48403">
    <property type="entry name" value="Ankyrin repeat"/>
    <property type="match status" value="1"/>
</dbReference>
<evidence type="ECO:0000256" key="1">
    <source>
        <dbReference type="SAM" id="MobiDB-lite"/>
    </source>
</evidence>
<proteinExistence type="predicted"/>
<dbReference type="EMBL" id="MU853335">
    <property type="protein sequence ID" value="KAK4115195.1"/>
    <property type="molecule type" value="Genomic_DNA"/>
</dbReference>
<dbReference type="Gene3D" id="1.25.40.20">
    <property type="entry name" value="Ankyrin repeat-containing domain"/>
    <property type="match status" value="1"/>
</dbReference>
<evidence type="ECO:0000313" key="2">
    <source>
        <dbReference type="EMBL" id="KAK4115195.1"/>
    </source>
</evidence>
<name>A0AAN6TJQ7_9PEZI</name>
<gene>
    <name evidence="2" type="ORF">N656DRAFT_704392</name>
</gene>
<reference evidence="2" key="1">
    <citation type="journal article" date="2023" name="Mol. Phylogenet. Evol.">
        <title>Genome-scale phylogeny and comparative genomics of the fungal order Sordariales.</title>
        <authorList>
            <person name="Hensen N."/>
            <person name="Bonometti L."/>
            <person name="Westerberg I."/>
            <person name="Brannstrom I.O."/>
            <person name="Guillou S."/>
            <person name="Cros-Aarteil S."/>
            <person name="Calhoun S."/>
            <person name="Haridas S."/>
            <person name="Kuo A."/>
            <person name="Mondo S."/>
            <person name="Pangilinan J."/>
            <person name="Riley R."/>
            <person name="LaButti K."/>
            <person name="Andreopoulos B."/>
            <person name="Lipzen A."/>
            <person name="Chen C."/>
            <person name="Yan M."/>
            <person name="Daum C."/>
            <person name="Ng V."/>
            <person name="Clum A."/>
            <person name="Steindorff A."/>
            <person name="Ohm R.A."/>
            <person name="Martin F."/>
            <person name="Silar P."/>
            <person name="Natvig D.O."/>
            <person name="Lalanne C."/>
            <person name="Gautier V."/>
            <person name="Ament-Velasquez S.L."/>
            <person name="Kruys A."/>
            <person name="Hutchinson M.I."/>
            <person name="Powell A.J."/>
            <person name="Barry K."/>
            <person name="Miller A.N."/>
            <person name="Grigoriev I.V."/>
            <person name="Debuchy R."/>
            <person name="Gladieux P."/>
            <person name="Hiltunen Thoren M."/>
            <person name="Johannesson H."/>
        </authorList>
    </citation>
    <scope>NUCLEOTIDE SEQUENCE</scope>
    <source>
        <strain evidence="2">CBS 508.74</strain>
    </source>
</reference>
<dbReference type="Proteomes" id="UP001302812">
    <property type="component" value="Unassembled WGS sequence"/>
</dbReference>
<sequence length="1078" mass="119670">MADPISLVGLTAGLVSLGLQASGGIVKYLDALECREEDIASVRQQNASLDQVLRVVGEAISRILPEHQASTAAVQASLDTCKRQLNALNALVVKLAGSDQPAPATGTPVARVKRHGTRLLYPFRRQKIEQLAERLRESNTALQLALQALSMTTTQSLQSTSYAISSTLVTLDSKVTAMSMPLQNLHDGLPSLQTQLDTMESLLRQLVADAQRPSAEAAQYLYSNEITGRLVRKPDVLRKFCDTARVPNPSCSGLTFPITRGREQFRNIVSSLTGGRFGCSCWPLTLRQRKDIVWGSLAVHFETSAHEHSPGCPFAGAIDKDRKQHLRVEFTGLRRLLNVAVQLSFAAKSGAGGWSISPDFTYYPTVDEHSAPAFRILEWLRYATVMNWRLGEIPDQWMTTLAASAVAKLVVLFQSRKASPLAVDSRNRSLVHYMTNIVGSNLPYCVSVLTNWEILLEVLNCLVAYGAPAHDYDLAGNTPLVAVTDDSPGRCVVVADILLQSSKDIGPAALNLGPAPPGSSRPRPIRNVGNLVKVMSRSAKVAEVEHLLKHHPAVINERNILGHAPLHVAVPKPLCLSLLVRDSSGYGALLNERGPNGWSALEMALRLSGSHCRNGRRRQRCRGCRCARSVTILLQADCAVPMLPRSVLAEASYLCKLRYIRHMKNRRERLKRLGLANLSTAESRELGLLDQRVLDSFAPQVVRLLQQRGIHVPASLLVDIPDPSPQSTSLNDVLDAELFLRLGFRDTDILQHAHLYFPTDSLDDVPGTLGPLPGSAMEYMHWLAEHGADFISHKLRSFGSGRGWFAAHATFSRIGESLTDWTNKASPLRLPNTAICSWIRELHAVVLRADMADACKCRCSLGGCTPLKYLYLGLRNFFSTPPDRDDVTELGLICAKYLENFSAHYEARHHAEAVRHFTFEALALPHTCTCYDAVVLFREDSQARNCQDSDEIEDEHAHELEVFEELVREFEGNVRTILQDTDQAIPGIVHFWKQTWVDRVCETLEYLEGGDLSDGEKRAAEEIGVVWHEPQSKVREEKRPVREQARKMEEEEGKGGKNPFRDDTLEYWIYQLEKIAPN</sequence>
<dbReference type="RefSeq" id="XP_064672765.1">
    <property type="nucleotide sequence ID" value="XM_064811175.1"/>
</dbReference>
<dbReference type="AlphaFoldDB" id="A0AAN6TJQ7"/>
<dbReference type="GeneID" id="89935300"/>
<protein>
    <recommendedName>
        <fullName evidence="4">Fungal N-terminal domain-containing protein</fullName>
    </recommendedName>
</protein>
<accession>A0AAN6TJQ7</accession>
<reference evidence="2" key="2">
    <citation type="submission" date="2023-05" db="EMBL/GenBank/DDBJ databases">
        <authorList>
            <consortium name="Lawrence Berkeley National Laboratory"/>
            <person name="Steindorff A."/>
            <person name="Hensen N."/>
            <person name="Bonometti L."/>
            <person name="Westerberg I."/>
            <person name="Brannstrom I.O."/>
            <person name="Guillou S."/>
            <person name="Cros-Aarteil S."/>
            <person name="Calhoun S."/>
            <person name="Haridas S."/>
            <person name="Kuo A."/>
            <person name="Mondo S."/>
            <person name="Pangilinan J."/>
            <person name="Riley R."/>
            <person name="Labutti K."/>
            <person name="Andreopoulos B."/>
            <person name="Lipzen A."/>
            <person name="Chen C."/>
            <person name="Yanf M."/>
            <person name="Daum C."/>
            <person name="Ng V."/>
            <person name="Clum A."/>
            <person name="Ohm R."/>
            <person name="Martin F."/>
            <person name="Silar P."/>
            <person name="Natvig D."/>
            <person name="Lalanne C."/>
            <person name="Gautier V."/>
            <person name="Ament-Velasquez S.L."/>
            <person name="Kruys A."/>
            <person name="Hutchinson M.I."/>
            <person name="Powell A.J."/>
            <person name="Barry K."/>
            <person name="Miller A.N."/>
            <person name="Grigoriev I.V."/>
            <person name="Debuchy R."/>
            <person name="Gladieux P."/>
            <person name="Thoren M.H."/>
            <person name="Johannesson H."/>
        </authorList>
    </citation>
    <scope>NUCLEOTIDE SEQUENCE</scope>
    <source>
        <strain evidence="2">CBS 508.74</strain>
    </source>
</reference>
<dbReference type="InterPro" id="IPR036770">
    <property type="entry name" value="Ankyrin_rpt-contain_sf"/>
</dbReference>